<comment type="catalytic activity">
    <reaction evidence="23">
        <text>N(omega),N('omega)-dimethyl-L-arginine + pyruvate = 5-(3,3'-dimethylguanidino)-2-oxopentanoate + L-alanine</text>
        <dbReference type="Rhea" id="RHEA:77307"/>
        <dbReference type="ChEBI" id="CHEBI:15361"/>
        <dbReference type="ChEBI" id="CHEBI:57972"/>
        <dbReference type="ChEBI" id="CHEBI:197308"/>
        <dbReference type="ChEBI" id="CHEBI:197310"/>
    </reaction>
</comment>
<evidence type="ECO:0000256" key="15">
    <source>
        <dbReference type="ARBA" id="ARBA00042669"/>
    </source>
</evidence>
<dbReference type="Gene3D" id="3.90.1150.10">
    <property type="entry name" value="Aspartate Aminotransferase, domain 1"/>
    <property type="match status" value="1"/>
</dbReference>
<keyword evidence="7" id="KW-0808">Transferase</keyword>
<comment type="subcellular location">
    <subcellularLocation>
        <location evidence="2">Mitochondrion</location>
    </subcellularLocation>
</comment>
<dbReference type="Proteomes" id="UP000663825">
    <property type="component" value="Unassembled WGS sequence"/>
</dbReference>
<evidence type="ECO:0000256" key="2">
    <source>
        <dbReference type="ARBA" id="ARBA00004173"/>
    </source>
</evidence>
<dbReference type="OrthoDB" id="10261433at2759"/>
<dbReference type="Pfam" id="PF00202">
    <property type="entry name" value="Aminotran_3"/>
    <property type="match status" value="1"/>
</dbReference>
<dbReference type="PANTHER" id="PTHR45688:SF3">
    <property type="entry name" value="ALANINE--GLYOXYLATE AMINOTRANSFERASE 2, MITOCHONDRIAL"/>
    <property type="match status" value="1"/>
</dbReference>
<dbReference type="Proteomes" id="UP000663873">
    <property type="component" value="Unassembled WGS sequence"/>
</dbReference>
<dbReference type="EMBL" id="CAJOBO010000821">
    <property type="protein sequence ID" value="CAF4295699.1"/>
    <property type="molecule type" value="Genomic_DNA"/>
</dbReference>
<dbReference type="Proteomes" id="UP000663851">
    <property type="component" value="Unassembled WGS sequence"/>
</dbReference>
<comment type="similarity">
    <text evidence="3">Belongs to the class-III pyridoxal-phosphate-dependent aminotransferase family.</text>
</comment>
<comment type="catalytic activity">
    <reaction evidence="18">
        <text>(R)-3-amino-2-methylpropanoate + pyruvate = 2-methyl-3-oxopropanoate + L-alanine</text>
        <dbReference type="Rhea" id="RHEA:18393"/>
        <dbReference type="ChEBI" id="CHEBI:15361"/>
        <dbReference type="ChEBI" id="CHEBI:57700"/>
        <dbReference type="ChEBI" id="CHEBI:57731"/>
        <dbReference type="ChEBI" id="CHEBI:57972"/>
        <dbReference type="EC" id="2.6.1.40"/>
    </reaction>
    <physiologicalReaction direction="left-to-right" evidence="18">
        <dbReference type="Rhea" id="RHEA:18394"/>
    </physiologicalReaction>
</comment>
<dbReference type="GO" id="GO:0047305">
    <property type="term" value="F:(R)-3-amino-2-methylpropionate-pyruvate transaminase activity"/>
    <property type="evidence" value="ECO:0007669"/>
    <property type="project" value="UniProtKB-EC"/>
</dbReference>
<evidence type="ECO:0000313" key="40">
    <source>
        <dbReference type="EMBL" id="CAF4295699.1"/>
    </source>
</evidence>
<evidence type="ECO:0000313" key="39">
    <source>
        <dbReference type="EMBL" id="CAF3716556.1"/>
    </source>
</evidence>
<evidence type="ECO:0000256" key="13">
    <source>
        <dbReference type="ARBA" id="ARBA00041845"/>
    </source>
</evidence>
<sequence length="95" mass="10464">MAKVITNRFPFAAAVTRPEIAKTVENYFNTYGGNPIGCAVASNVLDVIKEEKLQENSLRVGTHLLNSLAELRDQLPNVIGDIPGKFTYWNGNGDR</sequence>
<comment type="catalytic activity">
    <reaction evidence="32">
        <text>N(omega),N(omega)-dimethyl-L-arginine + 2-oxobutanoate = 5-(3,3-dimethylguanidino)-2-oxopentanoate + (2S)-2-aminobutanoate</text>
        <dbReference type="Rhea" id="RHEA:77351"/>
        <dbReference type="ChEBI" id="CHEBI:16763"/>
        <dbReference type="ChEBI" id="CHEBI:58326"/>
        <dbReference type="ChEBI" id="CHEBI:74359"/>
        <dbReference type="ChEBI" id="CHEBI:197301"/>
    </reaction>
</comment>
<comment type="catalytic activity">
    <reaction evidence="33">
        <text>N(omega)-methyl-L-arginine + glyoxylate = 5-(3-methylguanidino)-2-oxopentanoate + glycine</text>
        <dbReference type="Rhea" id="RHEA:77323"/>
        <dbReference type="ChEBI" id="CHEBI:36655"/>
        <dbReference type="ChEBI" id="CHEBI:57305"/>
        <dbReference type="ChEBI" id="CHEBI:114953"/>
        <dbReference type="ChEBI" id="CHEBI:197314"/>
    </reaction>
</comment>
<dbReference type="GO" id="GO:0030170">
    <property type="term" value="F:pyridoxal phosphate binding"/>
    <property type="evidence" value="ECO:0007669"/>
    <property type="project" value="InterPro"/>
</dbReference>
<evidence type="ECO:0000313" key="38">
    <source>
        <dbReference type="EMBL" id="CAF3390949.1"/>
    </source>
</evidence>
<dbReference type="EMBL" id="CAJOBP010003481">
    <property type="protein sequence ID" value="CAF4407076.1"/>
    <property type="molecule type" value="Genomic_DNA"/>
</dbReference>
<evidence type="ECO:0000256" key="17">
    <source>
        <dbReference type="ARBA" id="ARBA00043679"/>
    </source>
</evidence>
<accession>A0A821XJL4</accession>
<dbReference type="EMBL" id="CAJOBR010022022">
    <property type="protein sequence ID" value="CAF4943760.1"/>
    <property type="molecule type" value="Genomic_DNA"/>
</dbReference>
<evidence type="ECO:0000256" key="1">
    <source>
        <dbReference type="ARBA" id="ARBA00001933"/>
    </source>
</evidence>
<dbReference type="InterPro" id="IPR005814">
    <property type="entry name" value="Aminotrans_3"/>
</dbReference>
<dbReference type="EC" id="2.6.1.18" evidence="26"/>
<keyword evidence="6" id="KW-0032">Aminotransferase</keyword>
<protein>
    <recommendedName>
        <fullName evidence="11">Alanine--glyoxylate aminotransferase 2, mitochondrial</fullName>
        <ecNumber evidence="26">2.6.1.18</ecNumber>
        <ecNumber evidence="10">2.6.1.40</ecNumber>
        <ecNumber evidence="5">2.6.1.44</ecNumber>
    </recommendedName>
    <alternativeName>
        <fullName evidence="12">(R)-3-amino-2-methylpropionate--pyruvate transaminase</fullName>
    </alternativeName>
    <alternativeName>
        <fullName evidence="14">Beta-ALAAT II</fullName>
    </alternativeName>
    <alternativeName>
        <fullName evidence="15">Beta-alanine-pyruvate aminotransferase</fullName>
    </alternativeName>
    <alternativeName>
        <fullName evidence="28">D-3-aminoisobutyrate-pyruvate aminotransferase</fullName>
    </alternativeName>
    <alternativeName>
        <fullName evidence="13">D-AIBAT</fullName>
    </alternativeName>
    <alternativeName>
        <fullName evidence="27">D-beta-aminoisobutyrate-pyruvate aminotransferase</fullName>
    </alternativeName>
</protein>
<evidence type="ECO:0000256" key="5">
    <source>
        <dbReference type="ARBA" id="ARBA00013049"/>
    </source>
</evidence>
<evidence type="ECO:0000256" key="36">
    <source>
        <dbReference type="ARBA" id="ARBA00058068"/>
    </source>
</evidence>
<comment type="catalytic activity">
    <reaction evidence="19">
        <text>N(omega),N(omega)-dimethyl-L-arginine + oxaloacetate = 5-(3,3-dimethylguanidino)-2-oxopentanoate + L-aspartate</text>
        <dbReference type="Rhea" id="RHEA:77343"/>
        <dbReference type="ChEBI" id="CHEBI:16452"/>
        <dbReference type="ChEBI" id="CHEBI:29991"/>
        <dbReference type="ChEBI" id="CHEBI:58326"/>
        <dbReference type="ChEBI" id="CHEBI:197301"/>
    </reaction>
</comment>
<proteinExistence type="inferred from homology"/>
<evidence type="ECO:0000256" key="34">
    <source>
        <dbReference type="ARBA" id="ARBA00048916"/>
    </source>
</evidence>
<evidence type="ECO:0000256" key="12">
    <source>
        <dbReference type="ARBA" id="ARBA00041662"/>
    </source>
</evidence>
<evidence type="ECO:0000256" key="8">
    <source>
        <dbReference type="ARBA" id="ARBA00022898"/>
    </source>
</evidence>
<dbReference type="GO" id="GO:0016223">
    <property type="term" value="F:beta-alanine:pyruvate transaminase activity"/>
    <property type="evidence" value="ECO:0007669"/>
    <property type="project" value="UniProtKB-EC"/>
</dbReference>
<comment type="catalytic activity">
    <reaction evidence="9">
        <text>glyoxylate + L-alanine = glycine + pyruvate</text>
        <dbReference type="Rhea" id="RHEA:24248"/>
        <dbReference type="ChEBI" id="CHEBI:15361"/>
        <dbReference type="ChEBI" id="CHEBI:36655"/>
        <dbReference type="ChEBI" id="CHEBI:57305"/>
        <dbReference type="ChEBI" id="CHEBI:57972"/>
        <dbReference type="EC" id="2.6.1.44"/>
    </reaction>
    <physiologicalReaction direction="left-to-right" evidence="9">
        <dbReference type="Rhea" id="RHEA:24249"/>
    </physiologicalReaction>
</comment>
<dbReference type="GO" id="GO:0008453">
    <property type="term" value="F:alanine-glyoxylate transaminase activity"/>
    <property type="evidence" value="ECO:0007669"/>
    <property type="project" value="UniProtKB-EC"/>
</dbReference>
<comment type="catalytic activity">
    <reaction evidence="30">
        <text>L-ornithine + glyoxylate = 5-amino-2-oxopentanoate + glycine</text>
        <dbReference type="Rhea" id="RHEA:77331"/>
        <dbReference type="ChEBI" id="CHEBI:36655"/>
        <dbReference type="ChEBI" id="CHEBI:46911"/>
        <dbReference type="ChEBI" id="CHEBI:57305"/>
        <dbReference type="ChEBI" id="CHEBI:58802"/>
    </reaction>
</comment>
<dbReference type="SUPFAM" id="SSF53383">
    <property type="entry name" value="PLP-dependent transferases"/>
    <property type="match status" value="1"/>
</dbReference>
<comment type="catalytic activity">
    <reaction evidence="17">
        <text>(2S)-2-aminobutanoate + glyoxylate = 2-oxobutanoate + glycine</text>
        <dbReference type="Rhea" id="RHEA:77339"/>
        <dbReference type="ChEBI" id="CHEBI:16763"/>
        <dbReference type="ChEBI" id="CHEBI:36655"/>
        <dbReference type="ChEBI" id="CHEBI:57305"/>
        <dbReference type="ChEBI" id="CHEBI:74359"/>
    </reaction>
</comment>
<dbReference type="Gene3D" id="3.40.640.10">
    <property type="entry name" value="Type I PLP-dependent aspartate aminotransferase-like (Major domain)"/>
    <property type="match status" value="1"/>
</dbReference>
<dbReference type="EC" id="2.6.1.40" evidence="10"/>
<evidence type="ECO:0000313" key="42">
    <source>
        <dbReference type="EMBL" id="CAF4943760.1"/>
    </source>
</evidence>
<comment type="catalytic activity">
    <reaction evidence="25">
        <text>2-oxopentanoate + N(omega),N(omega)-dimethyl-L-arginine = 5-(3,3-dimethylguanidino)-2-oxopentanoate + L-2-aminopentanoate</text>
        <dbReference type="Rhea" id="RHEA:77359"/>
        <dbReference type="ChEBI" id="CHEBI:28644"/>
        <dbReference type="ChEBI" id="CHEBI:58326"/>
        <dbReference type="ChEBI" id="CHEBI:58441"/>
        <dbReference type="ChEBI" id="CHEBI:197301"/>
    </reaction>
</comment>
<evidence type="ECO:0000256" key="10">
    <source>
        <dbReference type="ARBA" id="ARBA00039130"/>
    </source>
</evidence>
<evidence type="ECO:0000256" key="4">
    <source>
        <dbReference type="ARBA" id="ARBA00011881"/>
    </source>
</evidence>
<comment type="catalytic activity">
    <reaction evidence="35">
        <text>N(omega),N('omega)-dimethyl-L-arginine + glyoxylate = 5-(3,3'-dimethylguanidino)-2-oxopentanoate + glycine</text>
        <dbReference type="Rhea" id="RHEA:77315"/>
        <dbReference type="ChEBI" id="CHEBI:36655"/>
        <dbReference type="ChEBI" id="CHEBI:57305"/>
        <dbReference type="ChEBI" id="CHEBI:197308"/>
        <dbReference type="ChEBI" id="CHEBI:197310"/>
    </reaction>
</comment>
<evidence type="ECO:0000256" key="30">
    <source>
        <dbReference type="ARBA" id="ARBA00048264"/>
    </source>
</evidence>
<comment type="catalytic activity">
    <reaction evidence="20">
        <text>2-oxobutanoate + L-alanine = (2S)-2-aminobutanoate + pyruvate</text>
        <dbReference type="Rhea" id="RHEA:77355"/>
        <dbReference type="ChEBI" id="CHEBI:15361"/>
        <dbReference type="ChEBI" id="CHEBI:16763"/>
        <dbReference type="ChEBI" id="CHEBI:57972"/>
        <dbReference type="ChEBI" id="CHEBI:74359"/>
        <dbReference type="EC" id="2.6.1.44"/>
    </reaction>
</comment>
<dbReference type="GO" id="GO:0005739">
    <property type="term" value="C:mitochondrion"/>
    <property type="evidence" value="ECO:0007669"/>
    <property type="project" value="UniProtKB-SubCell"/>
</dbReference>
<dbReference type="InterPro" id="IPR015421">
    <property type="entry name" value="PyrdxlP-dep_Trfase_major"/>
</dbReference>
<dbReference type="GO" id="GO:0009436">
    <property type="term" value="P:glyoxylate catabolic process"/>
    <property type="evidence" value="ECO:0007669"/>
    <property type="project" value="TreeGrafter"/>
</dbReference>
<evidence type="ECO:0000256" key="11">
    <source>
        <dbReference type="ARBA" id="ARBA00039862"/>
    </source>
</evidence>
<dbReference type="EMBL" id="CAJNYD010000253">
    <property type="protein sequence ID" value="CAF3238610.1"/>
    <property type="molecule type" value="Genomic_DNA"/>
</dbReference>
<evidence type="ECO:0000256" key="25">
    <source>
        <dbReference type="ARBA" id="ARBA00043826"/>
    </source>
</evidence>
<comment type="subunit">
    <text evidence="4">Homotetramer.</text>
</comment>
<comment type="catalytic activity">
    <reaction evidence="22">
        <text>L-ornithine + pyruvate = 5-amino-2-oxopentanoate + L-alanine</text>
        <dbReference type="Rhea" id="RHEA:77327"/>
        <dbReference type="ChEBI" id="CHEBI:15361"/>
        <dbReference type="ChEBI" id="CHEBI:46911"/>
        <dbReference type="ChEBI" id="CHEBI:57972"/>
        <dbReference type="ChEBI" id="CHEBI:58802"/>
    </reaction>
</comment>
<evidence type="ECO:0000256" key="20">
    <source>
        <dbReference type="ARBA" id="ARBA00043751"/>
    </source>
</evidence>
<dbReference type="Proteomes" id="UP000663833">
    <property type="component" value="Unassembled WGS sequence"/>
</dbReference>
<evidence type="ECO:0000256" key="7">
    <source>
        <dbReference type="ARBA" id="ARBA00022679"/>
    </source>
</evidence>
<evidence type="ECO:0000256" key="16">
    <source>
        <dbReference type="ARBA" id="ARBA00043669"/>
    </source>
</evidence>
<dbReference type="PANTHER" id="PTHR45688">
    <property type="match status" value="1"/>
</dbReference>
<organism evidence="42 43">
    <name type="scientific">Rotaria socialis</name>
    <dbReference type="NCBI Taxonomy" id="392032"/>
    <lineage>
        <taxon>Eukaryota</taxon>
        <taxon>Metazoa</taxon>
        <taxon>Spiralia</taxon>
        <taxon>Gnathifera</taxon>
        <taxon>Rotifera</taxon>
        <taxon>Eurotatoria</taxon>
        <taxon>Bdelloidea</taxon>
        <taxon>Philodinida</taxon>
        <taxon>Philodinidae</taxon>
        <taxon>Rotaria</taxon>
    </lineage>
</organism>
<evidence type="ECO:0000256" key="26">
    <source>
        <dbReference type="ARBA" id="ARBA00044055"/>
    </source>
</evidence>
<evidence type="ECO:0000256" key="28">
    <source>
        <dbReference type="ARBA" id="ARBA00044258"/>
    </source>
</evidence>
<comment type="catalytic activity">
    <reaction evidence="29">
        <text>N(omega),N(omega)-dimethyl-L-arginine + glyoxylate = 5-(3,3-dimethylguanidino)-2-oxopentanoate + glycine</text>
        <dbReference type="Rhea" id="RHEA:77311"/>
        <dbReference type="ChEBI" id="CHEBI:36655"/>
        <dbReference type="ChEBI" id="CHEBI:57305"/>
        <dbReference type="ChEBI" id="CHEBI:58326"/>
        <dbReference type="ChEBI" id="CHEBI:197301"/>
    </reaction>
</comment>
<keyword evidence="44" id="KW-1185">Reference proteome</keyword>
<gene>
    <name evidence="39" type="ORF">GRG538_LOCUS29363</name>
    <name evidence="40" type="ORF">HFQ381_LOCUS13216</name>
    <name evidence="37" type="ORF">LUA448_LOCUS4145</name>
    <name evidence="42" type="ORF">QYT958_LOCUS32950</name>
    <name evidence="38" type="ORF">TIS948_LOCUS26829</name>
    <name evidence="41" type="ORF">UJA718_LOCUS19532</name>
</gene>
<dbReference type="EC" id="2.6.1.44" evidence="5"/>
<keyword evidence="8" id="KW-0663">Pyridoxal phosphate</keyword>
<evidence type="ECO:0000256" key="35">
    <source>
        <dbReference type="ARBA" id="ARBA00049480"/>
    </source>
</evidence>
<dbReference type="GO" id="GO:0019481">
    <property type="term" value="P:L-alanine catabolic process, by transamination"/>
    <property type="evidence" value="ECO:0007669"/>
    <property type="project" value="TreeGrafter"/>
</dbReference>
<dbReference type="Proteomes" id="UP000663848">
    <property type="component" value="Unassembled WGS sequence"/>
</dbReference>
<evidence type="ECO:0000256" key="33">
    <source>
        <dbReference type="ARBA" id="ARBA00048760"/>
    </source>
</evidence>
<dbReference type="EMBL" id="CAJNYT010005153">
    <property type="protein sequence ID" value="CAF3716556.1"/>
    <property type="molecule type" value="Genomic_DNA"/>
</dbReference>
<evidence type="ECO:0000256" key="31">
    <source>
        <dbReference type="ARBA" id="ARBA00048500"/>
    </source>
</evidence>
<evidence type="ECO:0000256" key="3">
    <source>
        <dbReference type="ARBA" id="ARBA00008954"/>
    </source>
</evidence>
<dbReference type="EMBL" id="CAJNXB010004771">
    <property type="protein sequence ID" value="CAF3390949.1"/>
    <property type="molecule type" value="Genomic_DNA"/>
</dbReference>
<comment type="catalytic activity">
    <reaction evidence="31">
        <text>2-oxohexanoate + N(omega),N(omega)-dimethyl-L-arginine = L-2-aminohexanoate + 5-(3,3-dimethylguanidino)-2-oxopentanoate</text>
        <dbReference type="Rhea" id="RHEA:77363"/>
        <dbReference type="ChEBI" id="CHEBI:35177"/>
        <dbReference type="ChEBI" id="CHEBI:58326"/>
        <dbReference type="ChEBI" id="CHEBI:58455"/>
        <dbReference type="ChEBI" id="CHEBI:197301"/>
    </reaction>
</comment>
<dbReference type="Proteomes" id="UP000663872">
    <property type="component" value="Unassembled WGS sequence"/>
</dbReference>
<evidence type="ECO:0000256" key="22">
    <source>
        <dbReference type="ARBA" id="ARBA00043777"/>
    </source>
</evidence>
<evidence type="ECO:0000256" key="29">
    <source>
        <dbReference type="ARBA" id="ARBA00047892"/>
    </source>
</evidence>
<evidence type="ECO:0000256" key="14">
    <source>
        <dbReference type="ARBA" id="ARBA00042611"/>
    </source>
</evidence>
<evidence type="ECO:0000313" key="41">
    <source>
        <dbReference type="EMBL" id="CAF4407076.1"/>
    </source>
</evidence>
<reference evidence="42" key="1">
    <citation type="submission" date="2021-02" db="EMBL/GenBank/DDBJ databases">
        <authorList>
            <person name="Nowell W R."/>
        </authorList>
    </citation>
    <scope>NUCLEOTIDE SEQUENCE</scope>
</reference>
<dbReference type="AlphaFoldDB" id="A0A821XJL4"/>
<evidence type="ECO:0000313" key="43">
    <source>
        <dbReference type="Proteomes" id="UP000663848"/>
    </source>
</evidence>
<evidence type="ECO:0000256" key="24">
    <source>
        <dbReference type="ARBA" id="ARBA00043825"/>
    </source>
</evidence>
<dbReference type="InterPro" id="IPR015424">
    <property type="entry name" value="PyrdxlP-dep_Trfase"/>
</dbReference>
<evidence type="ECO:0000256" key="32">
    <source>
        <dbReference type="ARBA" id="ARBA00048560"/>
    </source>
</evidence>
<comment type="function">
    <text evidence="36">Multifunctional aminotransferase with a broad substrate specificity. Catalyzes the conversion of glyoxylate to glycine using alanine as the amino donor. Catalyzes metabolism of not L- but the D-isomer of D-beta-aminoisobutyric acid to generate 2-methyl-3-oxopropanoate and alanine. Catalyzes the transfer of the amino group from beta-alanine to pyruvate to yield L-alanine and 3-oxopropanoate. Can metabolize NG-monomethyl-L-arginine (NMMA), asymmetric NG,NG-dimethyl-L-arginine (ADMA) and symmetric NG,N'G-dimethyl-L-arginine (SDMA). ADMA is a potent inhibitor of nitric-oxide (NO) synthase, and this activity provides mechanism through which the kidney regulates blood pressure.</text>
</comment>
<evidence type="ECO:0000256" key="27">
    <source>
        <dbReference type="ARBA" id="ARBA00044257"/>
    </source>
</evidence>
<evidence type="ECO:0000256" key="21">
    <source>
        <dbReference type="ARBA" id="ARBA00043758"/>
    </source>
</evidence>
<comment type="caution">
    <text evidence="42">The sequence shown here is derived from an EMBL/GenBank/DDBJ whole genome shotgun (WGS) entry which is preliminary data.</text>
</comment>
<evidence type="ECO:0000256" key="18">
    <source>
        <dbReference type="ARBA" id="ARBA00043726"/>
    </source>
</evidence>
<evidence type="ECO:0000256" key="9">
    <source>
        <dbReference type="ARBA" id="ARBA00033660"/>
    </source>
</evidence>
<name>A0A821XJL4_9BILA</name>
<comment type="catalytic activity">
    <reaction evidence="21">
        <text>N(omega)-methyl-L-arginine + pyruvate = 5-(3-methylguanidino)-2-oxopentanoate + L-alanine</text>
        <dbReference type="Rhea" id="RHEA:77319"/>
        <dbReference type="ChEBI" id="CHEBI:15361"/>
        <dbReference type="ChEBI" id="CHEBI:57972"/>
        <dbReference type="ChEBI" id="CHEBI:114953"/>
        <dbReference type="ChEBI" id="CHEBI:197314"/>
    </reaction>
</comment>
<evidence type="ECO:0000313" key="44">
    <source>
        <dbReference type="Proteomes" id="UP000663873"/>
    </source>
</evidence>
<comment type="cofactor">
    <cofactor evidence="1">
        <name>pyridoxal 5'-phosphate</name>
        <dbReference type="ChEBI" id="CHEBI:597326"/>
    </cofactor>
</comment>
<comment type="catalytic activity">
    <reaction evidence="16">
        <text>N(omega),N(omega)-dimethyl-L-arginine + pyruvate = 5-(3,3-dimethylguanidino)-2-oxopentanoate + L-alanine</text>
        <dbReference type="Rhea" id="RHEA:77303"/>
        <dbReference type="ChEBI" id="CHEBI:15361"/>
        <dbReference type="ChEBI" id="CHEBI:57972"/>
        <dbReference type="ChEBI" id="CHEBI:58326"/>
        <dbReference type="ChEBI" id="CHEBI:197301"/>
    </reaction>
</comment>
<evidence type="ECO:0000256" key="6">
    <source>
        <dbReference type="ARBA" id="ARBA00022576"/>
    </source>
</evidence>
<evidence type="ECO:0000256" key="19">
    <source>
        <dbReference type="ARBA" id="ARBA00043749"/>
    </source>
</evidence>
<comment type="catalytic activity">
    <reaction evidence="34">
        <text>oxaloacetate + L-alanine = L-aspartate + pyruvate</text>
        <dbReference type="Rhea" id="RHEA:77347"/>
        <dbReference type="ChEBI" id="CHEBI:15361"/>
        <dbReference type="ChEBI" id="CHEBI:16452"/>
        <dbReference type="ChEBI" id="CHEBI:29991"/>
        <dbReference type="ChEBI" id="CHEBI:57972"/>
    </reaction>
</comment>
<dbReference type="InterPro" id="IPR015422">
    <property type="entry name" value="PyrdxlP-dep_Trfase_small"/>
</dbReference>
<evidence type="ECO:0000313" key="37">
    <source>
        <dbReference type="EMBL" id="CAF3238610.1"/>
    </source>
</evidence>
<evidence type="ECO:0000256" key="23">
    <source>
        <dbReference type="ARBA" id="ARBA00043798"/>
    </source>
</evidence>
<comment type="catalytic activity">
    <reaction evidence="24">
        <text>3-oxopropanoate + L-alanine = beta-alanine + pyruvate</text>
        <dbReference type="Rhea" id="RHEA:14077"/>
        <dbReference type="ChEBI" id="CHEBI:15361"/>
        <dbReference type="ChEBI" id="CHEBI:33190"/>
        <dbReference type="ChEBI" id="CHEBI:57966"/>
        <dbReference type="ChEBI" id="CHEBI:57972"/>
        <dbReference type="EC" id="2.6.1.18"/>
    </reaction>
    <physiologicalReaction direction="right-to-left" evidence="24">
        <dbReference type="Rhea" id="RHEA:14079"/>
    </physiologicalReaction>
</comment>